<dbReference type="AlphaFoldDB" id="A0A1C5HLS5"/>
<dbReference type="RefSeq" id="WP_088993422.1">
    <property type="nucleotide sequence ID" value="NZ_LT607750.1"/>
</dbReference>
<evidence type="ECO:0000259" key="3">
    <source>
        <dbReference type="Pfam" id="PF16861"/>
    </source>
</evidence>
<comment type="similarity">
    <text evidence="1">Belongs to the NodU/CmcH family.</text>
</comment>
<reference evidence="4 5" key="1">
    <citation type="submission" date="2016-06" db="EMBL/GenBank/DDBJ databases">
        <authorList>
            <person name="Kjaerup R.B."/>
            <person name="Dalgaard T.S."/>
            <person name="Juul-Madsen H.R."/>
        </authorList>
    </citation>
    <scope>NUCLEOTIDE SEQUENCE [LARGE SCALE GENOMIC DNA]</scope>
    <source>
        <strain evidence="4 5">DSM 43904</strain>
    </source>
</reference>
<dbReference type="Pfam" id="PF02543">
    <property type="entry name" value="Carbam_trans_N"/>
    <property type="match status" value="2"/>
</dbReference>
<dbReference type="GO" id="GO:0016740">
    <property type="term" value="F:transferase activity"/>
    <property type="evidence" value="ECO:0007669"/>
    <property type="project" value="UniProtKB-KW"/>
</dbReference>
<evidence type="ECO:0000313" key="4">
    <source>
        <dbReference type="EMBL" id="SCG46956.1"/>
    </source>
</evidence>
<dbReference type="PANTHER" id="PTHR34847:SF1">
    <property type="entry name" value="NODULATION PROTEIN U"/>
    <property type="match status" value="1"/>
</dbReference>
<feature type="domain" description="Carbamoyltransferase C-terminal" evidence="3">
    <location>
        <begin position="401"/>
        <end position="544"/>
    </location>
</feature>
<dbReference type="Gene3D" id="3.30.420.40">
    <property type="match status" value="1"/>
</dbReference>
<proteinExistence type="inferred from homology"/>
<dbReference type="InterPro" id="IPR031730">
    <property type="entry name" value="Carbam_trans_C"/>
</dbReference>
<keyword evidence="5" id="KW-1185">Reference proteome</keyword>
<feature type="domain" description="Carbamoyltransferase" evidence="2">
    <location>
        <begin position="126"/>
        <end position="352"/>
    </location>
</feature>
<evidence type="ECO:0000259" key="2">
    <source>
        <dbReference type="Pfam" id="PF02543"/>
    </source>
</evidence>
<keyword evidence="4" id="KW-0808">Transferase</keyword>
<protein>
    <submittedName>
        <fullName evidence="4">Carbamoyltransferase</fullName>
    </submittedName>
</protein>
<accession>A0A1C5HLS5</accession>
<evidence type="ECO:0000256" key="1">
    <source>
        <dbReference type="ARBA" id="ARBA00006129"/>
    </source>
</evidence>
<dbReference type="Proteomes" id="UP000198217">
    <property type="component" value="Chromosome I"/>
</dbReference>
<dbReference type="InterPro" id="IPR003696">
    <property type="entry name" value="Carbtransf_dom"/>
</dbReference>
<name>A0A1C5HLS5_9ACTN</name>
<dbReference type="InterPro" id="IPR038152">
    <property type="entry name" value="Carbam_trans_C_sf"/>
</dbReference>
<evidence type="ECO:0000313" key="5">
    <source>
        <dbReference type="Proteomes" id="UP000198217"/>
    </source>
</evidence>
<dbReference type="Gene3D" id="3.90.870.20">
    <property type="entry name" value="Carbamoyltransferase, C-terminal domain"/>
    <property type="match status" value="1"/>
</dbReference>
<sequence>MSAPLICGLKMTHDGGFAIVEGDRLLLSVEAEKLENRERHATFNRSADIAARLRDAGVSPADLTSVVIDGWARGRENESWVEVIDDAGTARPVEVAGYDDAPADSPRLLAGRVGTSPLFGPTPTPFRSFSHATDHAFASYCTSDFAARDEPALMLVWDGGMAPNLYHYDPRRRTVRAYGPVAEVSGGIYPIFASHFGPFRVDHSRRLASNPGPGMEALLPVSGKAMAYASLDPPSEEAVKLMEGVTAAMLPIDRAIKSYGWSRRVQQEAAALGLSDAALLASFQEHLFRVLVDGLKQKLAELPELDGLPICLSGGCALNIKWNAGLRASGLFADVWVPPFPNDAGSAIGAACVEMIRSTGRSALRWSVFAGPPVTPTRRTPAGWSSRPCEIEELAKLLEGQGEPVVVVHGPAELGPRALGHRSIIAPATSAAMKDRLNAMKGREWYRPVAPICLQDRAPEVFSPGTRDPYMLFDHSVRPEWKDRIPAVVHLDGSARLQTVDADNPTMHRLLTAYERLTGVPVLCNTSANFKGSGFFPDAASAMRWGQARYVWSEGVLHWTDAAPAAG</sequence>
<gene>
    <name evidence="4" type="ORF">GA0070609_1854</name>
</gene>
<dbReference type="EMBL" id="LT607750">
    <property type="protein sequence ID" value="SCG46956.1"/>
    <property type="molecule type" value="Genomic_DNA"/>
</dbReference>
<dbReference type="InterPro" id="IPR051338">
    <property type="entry name" value="NodU/CmcH_Carbamoyltrnsfr"/>
</dbReference>
<feature type="domain" description="Carbamoyltransferase" evidence="2">
    <location>
        <begin position="6"/>
        <end position="81"/>
    </location>
</feature>
<dbReference type="Pfam" id="PF16861">
    <property type="entry name" value="Carbam_trans_C"/>
    <property type="match status" value="1"/>
</dbReference>
<organism evidence="4 5">
    <name type="scientific">Micromonospora echinaurantiaca</name>
    <dbReference type="NCBI Taxonomy" id="47857"/>
    <lineage>
        <taxon>Bacteria</taxon>
        <taxon>Bacillati</taxon>
        <taxon>Actinomycetota</taxon>
        <taxon>Actinomycetes</taxon>
        <taxon>Micromonosporales</taxon>
        <taxon>Micromonosporaceae</taxon>
        <taxon>Micromonospora</taxon>
    </lineage>
</organism>
<dbReference type="PANTHER" id="PTHR34847">
    <property type="entry name" value="NODULATION PROTEIN U"/>
    <property type="match status" value="1"/>
</dbReference>